<keyword evidence="2 3" id="KW-0119">Carbohydrate metabolism</keyword>
<organism evidence="5 6">
    <name type="scientific">Corynebacterium glaucum</name>
    <dbReference type="NCBI Taxonomy" id="187491"/>
    <lineage>
        <taxon>Bacteria</taxon>
        <taxon>Bacillati</taxon>
        <taxon>Actinomycetota</taxon>
        <taxon>Actinomycetes</taxon>
        <taxon>Mycobacteriales</taxon>
        <taxon>Corynebacteriaceae</taxon>
        <taxon>Corynebacterium</taxon>
    </lineage>
</organism>
<evidence type="ECO:0000313" key="6">
    <source>
        <dbReference type="Proteomes" id="UP000217209"/>
    </source>
</evidence>
<dbReference type="NCBIfam" id="TIGR00502">
    <property type="entry name" value="nagB"/>
    <property type="match status" value="1"/>
</dbReference>
<dbReference type="HAMAP" id="MF_01241">
    <property type="entry name" value="GlcN6P_deamin"/>
    <property type="match status" value="1"/>
</dbReference>
<dbReference type="PANTHER" id="PTHR11280:SF5">
    <property type="entry name" value="GLUCOSAMINE-6-PHOSPHATE ISOMERASE"/>
    <property type="match status" value="1"/>
</dbReference>
<comment type="similarity">
    <text evidence="3">Belongs to the glucosamine/galactosamine-6-phosphate isomerase family. NagB subfamily.</text>
</comment>
<feature type="active site" description="For ring-opening step" evidence="3">
    <location>
        <position position="134"/>
    </location>
</feature>
<feature type="active site" description="For ring-opening step" evidence="3">
    <location>
        <position position="141"/>
    </location>
</feature>
<reference evidence="5 6" key="1">
    <citation type="submission" date="2016-12" db="EMBL/GenBank/DDBJ databases">
        <authorList>
            <person name="Song W.-J."/>
            <person name="Kurnit D.M."/>
        </authorList>
    </citation>
    <scope>NUCLEOTIDE SEQUENCE [LARGE SCALE GENOMIC DNA]</scope>
    <source>
        <strain evidence="5 6">DSM 30827</strain>
    </source>
</reference>
<dbReference type="InterPro" id="IPR018321">
    <property type="entry name" value="Glucosamine6P_isomerase_CS"/>
</dbReference>
<comment type="catalytic activity">
    <reaction evidence="3">
        <text>alpha-D-glucosamine 6-phosphate + H2O = beta-D-fructose 6-phosphate + NH4(+)</text>
        <dbReference type="Rhea" id="RHEA:12172"/>
        <dbReference type="ChEBI" id="CHEBI:15377"/>
        <dbReference type="ChEBI" id="CHEBI:28938"/>
        <dbReference type="ChEBI" id="CHEBI:57634"/>
        <dbReference type="ChEBI" id="CHEBI:75989"/>
        <dbReference type="EC" id="3.5.99.6"/>
    </reaction>
</comment>
<dbReference type="GO" id="GO:0019262">
    <property type="term" value="P:N-acetylneuraminate catabolic process"/>
    <property type="evidence" value="ECO:0007669"/>
    <property type="project" value="UniProtKB-UniRule"/>
</dbReference>
<keyword evidence="1 3" id="KW-0378">Hydrolase</keyword>
<dbReference type="InterPro" id="IPR037171">
    <property type="entry name" value="NagB/RpiA_transferase-like"/>
</dbReference>
<evidence type="ECO:0000313" key="5">
    <source>
        <dbReference type="EMBL" id="AQQ15426.1"/>
    </source>
</evidence>
<feature type="domain" description="Glucosamine/galactosamine-6-phosphate isomerase" evidence="4">
    <location>
        <begin position="29"/>
        <end position="224"/>
    </location>
</feature>
<evidence type="ECO:0000256" key="3">
    <source>
        <dbReference type="HAMAP-Rule" id="MF_01241"/>
    </source>
</evidence>
<dbReference type="AlphaFoldDB" id="A0A1Q2HX35"/>
<comment type="function">
    <text evidence="3">Catalyzes the reversible isomerization-deamination of glucosamine 6-phosphate (GlcN6P) to form fructose 6-phosphate (Fru6P) and ammonium ion.</text>
</comment>
<gene>
    <name evidence="3 5" type="primary">nagB</name>
    <name evidence="5" type="ORF">CGLAU_07355</name>
</gene>
<dbReference type="RefSeq" id="WP_095660117.1">
    <property type="nucleotide sequence ID" value="NZ_CALTZW010000001.1"/>
</dbReference>
<keyword evidence="6" id="KW-1185">Reference proteome</keyword>
<dbReference type="CDD" id="cd01399">
    <property type="entry name" value="GlcN6P_deaminase"/>
    <property type="match status" value="1"/>
</dbReference>
<dbReference type="GO" id="GO:0006043">
    <property type="term" value="P:glucosamine catabolic process"/>
    <property type="evidence" value="ECO:0007669"/>
    <property type="project" value="TreeGrafter"/>
</dbReference>
<evidence type="ECO:0000259" key="4">
    <source>
        <dbReference type="Pfam" id="PF01182"/>
    </source>
</evidence>
<evidence type="ECO:0000256" key="1">
    <source>
        <dbReference type="ARBA" id="ARBA00022801"/>
    </source>
</evidence>
<protein>
    <recommendedName>
        <fullName evidence="3">Glucosamine-6-phosphate deaminase</fullName>
        <ecNumber evidence="3">3.5.99.6</ecNumber>
    </recommendedName>
    <alternativeName>
        <fullName evidence="3">GlcN6P deaminase</fullName>
        <shortName evidence="3">GNPDA</shortName>
    </alternativeName>
    <alternativeName>
        <fullName evidence="3">Glucosamine-6-phosphate isomerase</fullName>
    </alternativeName>
</protein>
<sequence length="246" mass="26389">MEILVRRTPEEVGVAAADILQPFIENNGVLGLATGSTPTPTYQELIRRHNEDGLSFAGCSAYLLDEYNGLAKEHEQSYYSTIRRELTHHIDIDDAKVHSLDGTADNADQAAADYDQAIKDAGGVDVQILGIGSNGHIAFNEPGSPHDSRTRVIDLHPRTIADNARFFDNESEVPRQALSQGIGTVLEARNLVLIATGENKADAVKAMVEGEVSTDNPASALKSHPNVTVILDEAAASKLEGDYSAS</sequence>
<evidence type="ECO:0000256" key="2">
    <source>
        <dbReference type="ARBA" id="ARBA00023277"/>
    </source>
</evidence>
<dbReference type="GO" id="GO:0042802">
    <property type="term" value="F:identical protein binding"/>
    <property type="evidence" value="ECO:0007669"/>
    <property type="project" value="TreeGrafter"/>
</dbReference>
<dbReference type="InterPro" id="IPR004547">
    <property type="entry name" value="Glucosamine6P_isomerase"/>
</dbReference>
<dbReference type="EC" id="3.5.99.6" evidence="3"/>
<proteinExistence type="inferred from homology"/>
<name>A0A1Q2HX35_9CORY</name>
<dbReference type="GO" id="GO:0006046">
    <property type="term" value="P:N-acetylglucosamine catabolic process"/>
    <property type="evidence" value="ECO:0007669"/>
    <property type="project" value="UniProtKB-UniRule"/>
</dbReference>
<dbReference type="Proteomes" id="UP000217209">
    <property type="component" value="Chromosome"/>
</dbReference>
<dbReference type="SUPFAM" id="SSF100950">
    <property type="entry name" value="NagB/RpiA/CoA transferase-like"/>
    <property type="match status" value="1"/>
</dbReference>
<dbReference type="KEGG" id="cgv:CGLAU_07355"/>
<dbReference type="GO" id="GO:0005737">
    <property type="term" value="C:cytoplasm"/>
    <property type="evidence" value="ECO:0007669"/>
    <property type="project" value="TreeGrafter"/>
</dbReference>
<feature type="active site" description="Proton acceptor; for enolization step" evidence="3">
    <location>
        <position position="65"/>
    </location>
</feature>
<feature type="active site" description="Proton acceptor; for ring-opening step" evidence="3">
    <location>
        <position position="136"/>
    </location>
</feature>
<comment type="pathway">
    <text evidence="3">Amino-sugar metabolism; N-acetylneuraminate degradation; D-fructose 6-phosphate from N-acetylneuraminate: step 5/5.</text>
</comment>
<dbReference type="Gene3D" id="3.40.50.1360">
    <property type="match status" value="1"/>
</dbReference>
<dbReference type="PANTHER" id="PTHR11280">
    <property type="entry name" value="GLUCOSAMINE-6-PHOSPHATE ISOMERASE"/>
    <property type="match status" value="1"/>
</dbReference>
<dbReference type="OrthoDB" id="9791139at2"/>
<dbReference type="Pfam" id="PF01182">
    <property type="entry name" value="Glucosamine_iso"/>
    <property type="match status" value="1"/>
</dbReference>
<dbReference type="UniPathway" id="UPA00629">
    <property type="reaction ID" value="UER00684"/>
</dbReference>
<comment type="caution">
    <text evidence="3">Lacks conserved residue(s) required for the propagation of feature annotation.</text>
</comment>
<dbReference type="InterPro" id="IPR006148">
    <property type="entry name" value="Glc/Gal-6P_isomerase"/>
</dbReference>
<dbReference type="EMBL" id="CP019688">
    <property type="protein sequence ID" value="AQQ15426.1"/>
    <property type="molecule type" value="Genomic_DNA"/>
</dbReference>
<accession>A0A1Q2HX35</accession>
<dbReference type="PROSITE" id="PS01161">
    <property type="entry name" value="GLC_GALNAC_ISOMERASE"/>
    <property type="match status" value="1"/>
</dbReference>
<dbReference type="GO" id="GO:0004342">
    <property type="term" value="F:glucosamine-6-phosphate deaminase activity"/>
    <property type="evidence" value="ECO:0007669"/>
    <property type="project" value="UniProtKB-UniRule"/>
</dbReference>
<dbReference type="GO" id="GO:0005975">
    <property type="term" value="P:carbohydrate metabolic process"/>
    <property type="evidence" value="ECO:0007669"/>
    <property type="project" value="InterPro"/>
</dbReference>